<reference evidence="2 3" key="1">
    <citation type="submission" date="2020-08" db="EMBL/GenBank/DDBJ databases">
        <title>Description of novel Flavobacterium F-392 isolate.</title>
        <authorList>
            <person name="Saticioglu I.B."/>
            <person name="Duman M."/>
            <person name="Altun S."/>
        </authorList>
    </citation>
    <scope>NUCLEOTIDE SEQUENCE [LARGE SCALE GENOMIC DNA]</scope>
    <source>
        <strain evidence="2 3">F-392</strain>
    </source>
</reference>
<comment type="caution">
    <text evidence="2">The sequence shown here is derived from an EMBL/GenBank/DDBJ whole genome shotgun (WGS) entry which is preliminary data.</text>
</comment>
<keyword evidence="1" id="KW-1133">Transmembrane helix</keyword>
<name>A0A923SJZ4_9FLAO</name>
<proteinExistence type="predicted"/>
<dbReference type="EMBL" id="JACRUL010000020">
    <property type="protein sequence ID" value="MBC5844753.1"/>
    <property type="molecule type" value="Genomic_DNA"/>
</dbReference>
<organism evidence="2 3">
    <name type="scientific">Flavobacterium muglaense</name>
    <dbReference type="NCBI Taxonomy" id="2764716"/>
    <lineage>
        <taxon>Bacteria</taxon>
        <taxon>Pseudomonadati</taxon>
        <taxon>Bacteroidota</taxon>
        <taxon>Flavobacteriia</taxon>
        <taxon>Flavobacteriales</taxon>
        <taxon>Flavobacteriaceae</taxon>
        <taxon>Flavobacterium</taxon>
    </lineage>
</organism>
<dbReference type="AlphaFoldDB" id="A0A923SJZ4"/>
<evidence type="ECO:0000313" key="3">
    <source>
        <dbReference type="Proteomes" id="UP000641454"/>
    </source>
</evidence>
<accession>A0A923SJZ4</accession>
<evidence type="ECO:0000313" key="2">
    <source>
        <dbReference type="EMBL" id="MBC5844753.1"/>
    </source>
</evidence>
<feature type="transmembrane region" description="Helical" evidence="1">
    <location>
        <begin position="52"/>
        <end position="71"/>
    </location>
</feature>
<protein>
    <submittedName>
        <fullName evidence="2">Uncharacterized protein</fullName>
    </submittedName>
</protein>
<keyword evidence="3" id="KW-1185">Reference proteome</keyword>
<sequence length="98" mass="11448">MEINTLTPEENFSKFSKILKKKINNGFTIVERNDKLPFAVLTKKHKKVNHNFNFLISCITFGLWSLPWFYMTCVSNKDKVILVALDEDGNPFEDKCFN</sequence>
<evidence type="ECO:0000256" key="1">
    <source>
        <dbReference type="SAM" id="Phobius"/>
    </source>
</evidence>
<dbReference type="Proteomes" id="UP000641454">
    <property type="component" value="Unassembled WGS sequence"/>
</dbReference>
<keyword evidence="1" id="KW-0812">Transmembrane</keyword>
<gene>
    <name evidence="2" type="ORF">H8R25_09925</name>
</gene>
<dbReference type="RefSeq" id="WP_187018519.1">
    <property type="nucleotide sequence ID" value="NZ_JACRUK010000020.1"/>
</dbReference>
<keyword evidence="1" id="KW-0472">Membrane</keyword>